<reference evidence="1" key="1">
    <citation type="journal article" date="2015" name="Nature">
        <title>Complex archaea that bridge the gap between prokaryotes and eukaryotes.</title>
        <authorList>
            <person name="Spang A."/>
            <person name="Saw J.H."/>
            <person name="Jorgensen S.L."/>
            <person name="Zaremba-Niedzwiedzka K."/>
            <person name="Martijn J."/>
            <person name="Lind A.E."/>
            <person name="van Eijk R."/>
            <person name="Schleper C."/>
            <person name="Guy L."/>
            <person name="Ettema T.J."/>
        </authorList>
    </citation>
    <scope>NUCLEOTIDE SEQUENCE</scope>
</reference>
<dbReference type="AlphaFoldDB" id="A0A0F9GZA8"/>
<organism evidence="1">
    <name type="scientific">marine sediment metagenome</name>
    <dbReference type="NCBI Taxonomy" id="412755"/>
    <lineage>
        <taxon>unclassified sequences</taxon>
        <taxon>metagenomes</taxon>
        <taxon>ecological metagenomes</taxon>
    </lineage>
</organism>
<gene>
    <name evidence="1" type="ORF">LCGC14_1848590</name>
</gene>
<dbReference type="EMBL" id="LAZR01018540">
    <property type="protein sequence ID" value="KKL96021.1"/>
    <property type="molecule type" value="Genomic_DNA"/>
</dbReference>
<evidence type="ECO:0000313" key="1">
    <source>
        <dbReference type="EMBL" id="KKL96021.1"/>
    </source>
</evidence>
<proteinExistence type="predicted"/>
<name>A0A0F9GZA8_9ZZZZ</name>
<feature type="non-terminal residue" evidence="1">
    <location>
        <position position="1"/>
    </location>
</feature>
<protein>
    <submittedName>
        <fullName evidence="1">Uncharacterized protein</fullName>
    </submittedName>
</protein>
<accession>A0A0F9GZA8</accession>
<sequence>CKRWRKFENFLEDMGEPPSAKHSIDRINNNGNYCKSNCRWATPKQQMRNTRSNHLVSFDGKIQCIAAWAEELGIGASVLWYRLKHWSVEKALTTPVRKRRK</sequence>
<comment type="caution">
    <text evidence="1">The sequence shown here is derived from an EMBL/GenBank/DDBJ whole genome shotgun (WGS) entry which is preliminary data.</text>
</comment>